<feature type="compositionally biased region" description="Polar residues" evidence="1">
    <location>
        <begin position="16"/>
        <end position="25"/>
    </location>
</feature>
<sequence length="1164" mass="129428">MKGLEKREIPERTRRPTASSCTIPTCENPGAAQPEIQSDSPRARDDAVSSVRRAISARGVLLAANPGEVLVLRPPPLFRLAEDEFAEDQQEMCCPCYCALSMRTLPRTPFTVYSLLFCFNNLSWTFFTLLGTAVAEWSNYSPPTTISAKVKPKFPYVGNEVIVAVSNFSLISPTPVRISGVENVRYDTPTLRVSALVLIKLHSRLPQSLLDQGVYVCVCVREREREREKERERERSVSYRLQRGCSAKQGVTFCRIDAISESVNQVVSGGGGGGGSDSRGSCRRTISAFVRCKCRKRMGHRSHDGRTEDRTCCPEWQTSALPPRYLTWYCDTPPCLMVFAEVVSCSPGAGATSGLRGIREVVPPQYLQYFCRQFTCHLTGVLKTVQFNVSTFEIDKKKKKSLEEVRRVPPPPPLLLKYRAVSGNLPRLCPGETLWVWIEPQLDHTLAVRVHQVGALDLVNAGEVLACLRFSEQFIRPCNKQLLGAGFVACRPNFKTSRGKMKEALTLYCARPSLASWPVFYVQPGERERAREREKHLVTHYHAGLLLSSIYFHKRERLAMNRTRKRVTLPRSFGKVAKGTSRNEGDSAEINDTSKDYECVTNRFYFAFDIYCGEGLGKFREFDDLWAKLLSPLHTGAPAVCPLAVIPHPAVMGFASPLLAQRLGMQPTTVLRSTVGSSTRFRKLDQLPVDSIEVSAHAYVIHTNQVPDVVYVLCNEKPWDDTWHYNCEQKDPTRVIEVTWSGAGVKGLRKREIPEKTRRPRASSGTISTCENPVTRPGIEPGSPWWEASVLIAQPPYYRKCLRWDSCVWEKMKAMQPLQNHIEAGATVAERLACSPPINVNWVQTAAGSLRISASGNHAGRCRWSAVGGFSRGSPVGSWAYGLVDSEVIRDGASCTDKRDWGRIDGDDWVADVTSLQISLHPLPPPRQSANPGCLRLSIFFDNVARWHQLSSFVQIGRALPANPYHPNLPDLPCTLTRATSPGGHSPIGDCLLVATPSHLHPSEPALVQMNVSCSQQPRPFLPPLPQKLSLCEKRALLQGHGYAPNPPPPINHVARVLRADEGKRGEKCRADPRAGDLPLAPVCDTVRPLYPFHTVRQLLPASVRPKTFPSHAELSARLRACVIAGGRLDTSPPILPSKITSLIYVRRPPYTLRSLYNSTYPGT</sequence>
<organism evidence="2 3">
    <name type="scientific">Dryococelus australis</name>
    <dbReference type="NCBI Taxonomy" id="614101"/>
    <lineage>
        <taxon>Eukaryota</taxon>
        <taxon>Metazoa</taxon>
        <taxon>Ecdysozoa</taxon>
        <taxon>Arthropoda</taxon>
        <taxon>Hexapoda</taxon>
        <taxon>Insecta</taxon>
        <taxon>Pterygota</taxon>
        <taxon>Neoptera</taxon>
        <taxon>Polyneoptera</taxon>
        <taxon>Phasmatodea</taxon>
        <taxon>Verophasmatodea</taxon>
        <taxon>Anareolatae</taxon>
        <taxon>Phasmatidae</taxon>
        <taxon>Eurycanthinae</taxon>
        <taxon>Dryococelus</taxon>
    </lineage>
</organism>
<evidence type="ECO:0000313" key="3">
    <source>
        <dbReference type="Proteomes" id="UP001159363"/>
    </source>
</evidence>
<accession>A0ABQ9I344</accession>
<dbReference type="Proteomes" id="UP001159363">
    <property type="component" value="Chromosome 3"/>
</dbReference>
<feature type="compositionally biased region" description="Basic and acidic residues" evidence="1">
    <location>
        <begin position="1"/>
        <end position="14"/>
    </location>
</feature>
<feature type="region of interest" description="Disordered" evidence="1">
    <location>
        <begin position="754"/>
        <end position="774"/>
    </location>
</feature>
<gene>
    <name evidence="2" type="ORF">PR048_010572</name>
</gene>
<feature type="compositionally biased region" description="Polar residues" evidence="1">
    <location>
        <begin position="763"/>
        <end position="772"/>
    </location>
</feature>
<proteinExistence type="predicted"/>
<evidence type="ECO:0000313" key="2">
    <source>
        <dbReference type="EMBL" id="KAJ8891063.1"/>
    </source>
</evidence>
<dbReference type="EMBL" id="JARBHB010000003">
    <property type="protein sequence ID" value="KAJ8891063.1"/>
    <property type="molecule type" value="Genomic_DNA"/>
</dbReference>
<protein>
    <submittedName>
        <fullName evidence="2">Uncharacterized protein</fullName>
    </submittedName>
</protein>
<keyword evidence="3" id="KW-1185">Reference proteome</keyword>
<evidence type="ECO:0000256" key="1">
    <source>
        <dbReference type="SAM" id="MobiDB-lite"/>
    </source>
</evidence>
<name>A0ABQ9I344_9NEOP</name>
<reference evidence="2 3" key="1">
    <citation type="submission" date="2023-02" db="EMBL/GenBank/DDBJ databases">
        <title>LHISI_Scaffold_Assembly.</title>
        <authorList>
            <person name="Stuart O.P."/>
            <person name="Cleave R."/>
            <person name="Magrath M.J.L."/>
            <person name="Mikheyev A.S."/>
        </authorList>
    </citation>
    <scope>NUCLEOTIDE SEQUENCE [LARGE SCALE GENOMIC DNA]</scope>
    <source>
        <strain evidence="2">Daus_M_001</strain>
        <tissue evidence="2">Leg muscle</tissue>
    </source>
</reference>
<feature type="region of interest" description="Disordered" evidence="1">
    <location>
        <begin position="1"/>
        <end position="48"/>
    </location>
</feature>
<comment type="caution">
    <text evidence="2">The sequence shown here is derived from an EMBL/GenBank/DDBJ whole genome shotgun (WGS) entry which is preliminary data.</text>
</comment>